<dbReference type="Proteomes" id="UP000185578">
    <property type="component" value="Unassembled WGS sequence"/>
</dbReference>
<evidence type="ECO:0000313" key="2">
    <source>
        <dbReference type="Proteomes" id="UP000185578"/>
    </source>
</evidence>
<dbReference type="RefSeq" id="WP_075119441.1">
    <property type="nucleotide sequence ID" value="NZ_MSCT01000010.1"/>
</dbReference>
<dbReference type="OrthoDB" id="6937788at2"/>
<dbReference type="InterPro" id="IPR049810">
    <property type="entry name" value="S6_alt_immun-like"/>
</dbReference>
<organism evidence="1 2">
    <name type="scientific">Pseudomonas chlororaphis</name>
    <dbReference type="NCBI Taxonomy" id="587753"/>
    <lineage>
        <taxon>Bacteria</taxon>
        <taxon>Pseudomonadati</taxon>
        <taxon>Pseudomonadota</taxon>
        <taxon>Gammaproteobacteria</taxon>
        <taxon>Pseudomonadales</taxon>
        <taxon>Pseudomonadaceae</taxon>
        <taxon>Pseudomonas</taxon>
    </lineage>
</organism>
<proteinExistence type="predicted"/>
<gene>
    <name evidence="1" type="ORF">BTN82_12490</name>
</gene>
<comment type="caution">
    <text evidence="1">The sequence shown here is derived from an EMBL/GenBank/DDBJ whole genome shotgun (WGS) entry which is preliminary data.</text>
</comment>
<protein>
    <submittedName>
        <fullName evidence="1">Uncharacterized protein</fullName>
    </submittedName>
</protein>
<evidence type="ECO:0000313" key="1">
    <source>
        <dbReference type="EMBL" id="OLF53895.1"/>
    </source>
</evidence>
<dbReference type="EMBL" id="MSCT01000010">
    <property type="protein sequence ID" value="OLF53895.1"/>
    <property type="molecule type" value="Genomic_DNA"/>
</dbReference>
<accession>A0A1Q8EQ29</accession>
<sequence>MYLCIAGFFPDGHENEFVQFELDVASEFNQTVLDLVGWSSLEEGVRHGVVELTATQARQIESVLGKAIPSDLDICITVLA</sequence>
<reference evidence="1 2" key="1">
    <citation type="submission" date="2016-12" db="EMBL/GenBank/DDBJ databases">
        <authorList>
            <person name="Song W.-J."/>
            <person name="Kurnit D.M."/>
        </authorList>
    </citation>
    <scope>NUCLEOTIDE SEQUENCE [LARGE SCALE GENOMIC DNA]</scope>
    <source>
        <strain evidence="1 2">PCL1601</strain>
    </source>
</reference>
<dbReference type="AlphaFoldDB" id="A0A1Q8EQ29"/>
<name>A0A1Q8EQ29_9PSED</name>
<dbReference type="NCBIfam" id="NF040643">
    <property type="entry name" value="S6_alt_immun"/>
    <property type="match status" value="1"/>
</dbReference>